<dbReference type="PROSITE" id="PS00061">
    <property type="entry name" value="ADH_SHORT"/>
    <property type="match status" value="1"/>
</dbReference>
<accession>A0A1P8JSD1</accession>
<evidence type="ECO:0000313" key="2">
    <source>
        <dbReference type="EMBL" id="APW36635.1"/>
    </source>
</evidence>
<dbReference type="STRING" id="1842727.RD110_04990"/>
<dbReference type="Gene3D" id="3.40.50.720">
    <property type="entry name" value="NAD(P)-binding Rossmann-like Domain"/>
    <property type="match status" value="1"/>
</dbReference>
<gene>
    <name evidence="2" type="ORF">RD110_04990</name>
</gene>
<dbReference type="EMBL" id="CP019236">
    <property type="protein sequence ID" value="APW36635.1"/>
    <property type="molecule type" value="Genomic_DNA"/>
</dbReference>
<dbReference type="Gene3D" id="3.90.25.10">
    <property type="entry name" value="UDP-galactose 4-epimerase, domain 1"/>
    <property type="match status" value="1"/>
</dbReference>
<evidence type="ECO:0000313" key="3">
    <source>
        <dbReference type="Proteomes" id="UP000186609"/>
    </source>
</evidence>
<dbReference type="Pfam" id="PF16363">
    <property type="entry name" value="GDP_Man_Dehyd"/>
    <property type="match status" value="1"/>
</dbReference>
<dbReference type="RefSeq" id="WP_076197261.1">
    <property type="nucleotide sequence ID" value="NZ_CP019236.1"/>
</dbReference>
<reference evidence="2 3" key="1">
    <citation type="submission" date="2017-01" db="EMBL/GenBank/DDBJ databases">
        <authorList>
            <person name="Mah S.A."/>
            <person name="Swanson W.J."/>
            <person name="Moy G.W."/>
            <person name="Vacquier V.D."/>
        </authorList>
    </citation>
    <scope>NUCLEOTIDE SEQUENCE [LARGE SCALE GENOMIC DNA]</scope>
    <source>
        <strain evidence="2 3">DCY110</strain>
    </source>
</reference>
<protein>
    <submittedName>
        <fullName evidence="2">CDP-glucose 4,6-dehydratase</fullName>
    </submittedName>
</protein>
<dbReference type="InterPro" id="IPR016040">
    <property type="entry name" value="NAD(P)-bd_dom"/>
</dbReference>
<sequence length="354" mass="38433">MVLPDQDFWRGKRVLLTGHTGFKGSWLALWLHRLGAQVVGLSLPPATAPNLFDLAQVGNSIDHGVCDIRDAAALKKQVEEARPEVVLHLAAQALVRAGYREPVDTFATNVMGTAHLLDALRGLDSVRSVVVVTTDKVYRNNEWTYPYREDDALGGHDPYSASKAAAELVVASYRASFLQAQGVAVATARAGNVIGGGDWAEDRLVPDAVRAWLAGRPLEIRRPEAIRPWQHVLEPLAAYLVLAERLWRAPELAGAYNFGPATHEAATVRTVVQQAQTVFPQGEVLWGDGSQGPHEAGWLALEVAKARTALGVAPRWSLTTSVQRTLDWYRRQGGGADARSLCLADIEAFESAVS</sequence>
<dbReference type="Proteomes" id="UP000186609">
    <property type="component" value="Chromosome"/>
</dbReference>
<keyword evidence="3" id="KW-1185">Reference proteome</keyword>
<dbReference type="AlphaFoldDB" id="A0A1P8JSD1"/>
<dbReference type="NCBIfam" id="TIGR02622">
    <property type="entry name" value="CDP_4_6_dhtase"/>
    <property type="match status" value="1"/>
</dbReference>
<name>A0A1P8JSD1_9BURK</name>
<evidence type="ECO:0000259" key="1">
    <source>
        <dbReference type="Pfam" id="PF16363"/>
    </source>
</evidence>
<dbReference type="SUPFAM" id="SSF51735">
    <property type="entry name" value="NAD(P)-binding Rossmann-fold domains"/>
    <property type="match status" value="1"/>
</dbReference>
<dbReference type="PANTHER" id="PTHR43000">
    <property type="entry name" value="DTDP-D-GLUCOSE 4,6-DEHYDRATASE-RELATED"/>
    <property type="match status" value="1"/>
</dbReference>
<organism evidence="2 3">
    <name type="scientific">Rhodoferax koreensis</name>
    <dbReference type="NCBI Taxonomy" id="1842727"/>
    <lineage>
        <taxon>Bacteria</taxon>
        <taxon>Pseudomonadati</taxon>
        <taxon>Pseudomonadota</taxon>
        <taxon>Betaproteobacteria</taxon>
        <taxon>Burkholderiales</taxon>
        <taxon>Comamonadaceae</taxon>
        <taxon>Rhodoferax</taxon>
    </lineage>
</organism>
<dbReference type="InterPro" id="IPR036291">
    <property type="entry name" value="NAD(P)-bd_dom_sf"/>
</dbReference>
<dbReference type="InterPro" id="IPR013445">
    <property type="entry name" value="CDP_4_6_deHydtase"/>
</dbReference>
<feature type="domain" description="NAD(P)-binding" evidence="1">
    <location>
        <begin position="15"/>
        <end position="274"/>
    </location>
</feature>
<dbReference type="InterPro" id="IPR020904">
    <property type="entry name" value="Sc_DH/Rdtase_CS"/>
</dbReference>
<dbReference type="OrthoDB" id="9779041at2"/>
<proteinExistence type="predicted"/>
<dbReference type="KEGG" id="rhy:RD110_04990"/>